<evidence type="ECO:0000313" key="2">
    <source>
        <dbReference type="EMBL" id="MCC8394610.1"/>
    </source>
</evidence>
<dbReference type="Gene3D" id="3.40.50.300">
    <property type="entry name" value="P-loop containing nucleotide triphosphate hydrolases"/>
    <property type="match status" value="1"/>
</dbReference>
<sequence length="363" mass="39975">MSLPHQPSAAPSTPAASPGSPLKQAVFLHTGWRSAGTWVWSRLRELERAAGFYEPLSNVLADLNLADVAASRPTLTSGHPPLAAPYFDEYRPFLRDGARGVAGYDRRFSIDRFTREPDATFPALQRYLRALCEHTAARQRVPVFKFCRTGGRLPWLKRAFADALHVGVLRNPASQFASGWQLRQQWSNAFFVAAPFRVLGLNQTDPLVREALGVCGVRLPPLAPTTEDAYALGCEQYARTVDSDNAYRAFIALWILCALRMGEGVDLLVDMDRLGNSREYAAGLRAEFAAQCGLTPEFGSARDLLEETRRGAARMTGIDGGALRAVHSAALKFLKSQPGIEAGFVEVVRQKMVLANELTEAWR</sequence>
<evidence type="ECO:0000256" key="1">
    <source>
        <dbReference type="SAM" id="MobiDB-lite"/>
    </source>
</evidence>
<feature type="compositionally biased region" description="Low complexity" evidence="1">
    <location>
        <begin position="7"/>
        <end position="20"/>
    </location>
</feature>
<name>A0ABS8JXI2_9BURK</name>
<feature type="region of interest" description="Disordered" evidence="1">
    <location>
        <begin position="1"/>
        <end position="20"/>
    </location>
</feature>
<gene>
    <name evidence="2" type="ORF">LJ656_18625</name>
</gene>
<proteinExistence type="predicted"/>
<accession>A0ABS8JXI2</accession>
<comment type="caution">
    <text evidence="2">The sequence shown here is derived from an EMBL/GenBank/DDBJ whole genome shotgun (WGS) entry which is preliminary data.</text>
</comment>
<dbReference type="InterPro" id="IPR027417">
    <property type="entry name" value="P-loop_NTPase"/>
</dbReference>
<dbReference type="Proteomes" id="UP001431019">
    <property type="component" value="Unassembled WGS sequence"/>
</dbReference>
<dbReference type="RefSeq" id="WP_230510853.1">
    <property type="nucleotide sequence ID" value="NZ_JAJITD010000009.1"/>
</dbReference>
<evidence type="ECO:0000313" key="3">
    <source>
        <dbReference type="Proteomes" id="UP001431019"/>
    </source>
</evidence>
<dbReference type="EMBL" id="JAJITD010000009">
    <property type="protein sequence ID" value="MCC8394610.1"/>
    <property type="molecule type" value="Genomic_DNA"/>
</dbReference>
<reference evidence="2 3" key="1">
    <citation type="submission" date="2021-11" db="EMBL/GenBank/DDBJ databases">
        <authorList>
            <person name="Oh E.-T."/>
            <person name="Kim S.-B."/>
        </authorList>
    </citation>
    <scope>NUCLEOTIDE SEQUENCE [LARGE SCALE GENOMIC DNA]</scope>
    <source>
        <strain evidence="2 3">MMS20-SJTR3</strain>
    </source>
</reference>
<organism evidence="2 3">
    <name type="scientific">Paraburkholderia sejongensis</name>
    <dbReference type="NCBI Taxonomy" id="2886946"/>
    <lineage>
        <taxon>Bacteria</taxon>
        <taxon>Pseudomonadati</taxon>
        <taxon>Pseudomonadota</taxon>
        <taxon>Betaproteobacteria</taxon>
        <taxon>Burkholderiales</taxon>
        <taxon>Burkholderiaceae</taxon>
        <taxon>Paraburkholderia</taxon>
    </lineage>
</organism>
<evidence type="ECO:0008006" key="4">
    <source>
        <dbReference type="Google" id="ProtNLM"/>
    </source>
</evidence>
<keyword evidence="3" id="KW-1185">Reference proteome</keyword>
<protein>
    <recommendedName>
        <fullName evidence="4">Sulfotransferase family protein</fullName>
    </recommendedName>
</protein>
<dbReference type="SUPFAM" id="SSF52540">
    <property type="entry name" value="P-loop containing nucleoside triphosphate hydrolases"/>
    <property type="match status" value="1"/>
</dbReference>